<dbReference type="InterPro" id="IPR038665">
    <property type="entry name" value="Voltage-dep_anion_channel_sf"/>
</dbReference>
<feature type="transmembrane region" description="Helical" evidence="9">
    <location>
        <begin position="102"/>
        <end position="123"/>
    </location>
</feature>
<feature type="transmembrane region" description="Helical" evidence="9">
    <location>
        <begin position="165"/>
        <end position="189"/>
    </location>
</feature>
<feature type="transmembrane region" description="Helical" evidence="9">
    <location>
        <begin position="254"/>
        <end position="281"/>
    </location>
</feature>
<feature type="transmembrane region" description="Helical" evidence="9">
    <location>
        <begin position="322"/>
        <end position="340"/>
    </location>
</feature>
<dbReference type="InterPro" id="IPR051629">
    <property type="entry name" value="Sulfite_efflux_TDT"/>
</dbReference>
<comment type="similarity">
    <text evidence="2">Belongs to the tellurite-resistance/dicarboxylate transporter (TDT) family.</text>
</comment>
<evidence type="ECO:0000256" key="2">
    <source>
        <dbReference type="ARBA" id="ARBA00008566"/>
    </source>
</evidence>
<feature type="transmembrane region" description="Helical" evidence="9">
    <location>
        <begin position="293"/>
        <end position="316"/>
    </location>
</feature>
<keyword evidence="3" id="KW-0813">Transport</keyword>
<gene>
    <name evidence="10" type="ORF">FA13DRAFT_65904</name>
</gene>
<evidence type="ECO:0000256" key="5">
    <source>
        <dbReference type="ARBA" id="ARBA00022692"/>
    </source>
</evidence>
<comment type="subcellular location">
    <subcellularLocation>
        <location evidence="1">Cell membrane</location>
        <topology evidence="1">Multi-pass membrane protein</topology>
    </subcellularLocation>
</comment>
<feature type="transmembrane region" description="Helical" evidence="9">
    <location>
        <begin position="20"/>
        <end position="45"/>
    </location>
</feature>
<evidence type="ECO:0000256" key="9">
    <source>
        <dbReference type="SAM" id="Phobius"/>
    </source>
</evidence>
<keyword evidence="6 9" id="KW-1133">Transmembrane helix</keyword>
<evidence type="ECO:0000256" key="6">
    <source>
        <dbReference type="ARBA" id="ARBA00022989"/>
    </source>
</evidence>
<evidence type="ECO:0000313" key="10">
    <source>
        <dbReference type="EMBL" id="TEB34088.1"/>
    </source>
</evidence>
<feature type="transmembrane region" description="Helical" evidence="9">
    <location>
        <begin position="66"/>
        <end position="90"/>
    </location>
</feature>
<protein>
    <submittedName>
        <fullName evidence="10">C4-dicarboxylate transporter/malic acid transport protein</fullName>
    </submittedName>
</protein>
<feature type="region of interest" description="Disordered" evidence="8">
    <location>
        <begin position="356"/>
        <end position="378"/>
    </location>
</feature>
<evidence type="ECO:0000256" key="7">
    <source>
        <dbReference type="ARBA" id="ARBA00023136"/>
    </source>
</evidence>
<dbReference type="EMBL" id="QPFP01000010">
    <property type="protein sequence ID" value="TEB34088.1"/>
    <property type="molecule type" value="Genomic_DNA"/>
</dbReference>
<sequence length="378" mass="41224">MATGIISTLLYVFPYGRDSLGMMTASLVFFFINLAIFSIFTAFVLSKYILQPDRWKAHIANPGRALFFGTFPMGVCTLLNVAVDVIHTYFRYGGKRFLYFLWGMWWVVVILGCACCWVGVHAMSTRQKHSLETMAATWVLPVTTLTVVSSSGGILATALRHHSMYHALLTTVVSVFLVTIGLSLGLMILTVYLARLIIYGLPPGASIISVFLPLGTTGQSGYALTHIGTNFKEILPYGCPGTSPFLGGRNTGQVLEVVCLGTAFVLWSLATMWMIFALLALKNTILGNYVPFHISFWGLVFPNGVYANLTIALGVAFDSNAFKIYGAVYAVWVLLIWMCVSVRSMLALKEIVWSSGGQGENVEDGPSLVPSVKSTESG</sequence>
<feature type="transmembrane region" description="Helical" evidence="9">
    <location>
        <begin position="135"/>
        <end position="159"/>
    </location>
</feature>
<evidence type="ECO:0000256" key="3">
    <source>
        <dbReference type="ARBA" id="ARBA00022448"/>
    </source>
</evidence>
<keyword evidence="11" id="KW-1185">Reference proteome</keyword>
<dbReference type="PANTHER" id="PTHR31686">
    <property type="match status" value="1"/>
</dbReference>
<evidence type="ECO:0000256" key="1">
    <source>
        <dbReference type="ARBA" id="ARBA00004651"/>
    </source>
</evidence>
<keyword evidence="4" id="KW-1003">Cell membrane</keyword>
<name>A0A4Y7TJG4_COPMI</name>
<keyword evidence="5 9" id="KW-0812">Transmembrane</keyword>
<reference evidence="10 11" key="1">
    <citation type="journal article" date="2019" name="Nat. Ecol. Evol.">
        <title>Megaphylogeny resolves global patterns of mushroom evolution.</title>
        <authorList>
            <person name="Varga T."/>
            <person name="Krizsan K."/>
            <person name="Foldi C."/>
            <person name="Dima B."/>
            <person name="Sanchez-Garcia M."/>
            <person name="Sanchez-Ramirez S."/>
            <person name="Szollosi G.J."/>
            <person name="Szarkandi J.G."/>
            <person name="Papp V."/>
            <person name="Albert L."/>
            <person name="Andreopoulos W."/>
            <person name="Angelini C."/>
            <person name="Antonin V."/>
            <person name="Barry K.W."/>
            <person name="Bougher N.L."/>
            <person name="Buchanan P."/>
            <person name="Buyck B."/>
            <person name="Bense V."/>
            <person name="Catcheside P."/>
            <person name="Chovatia M."/>
            <person name="Cooper J."/>
            <person name="Damon W."/>
            <person name="Desjardin D."/>
            <person name="Finy P."/>
            <person name="Geml J."/>
            <person name="Haridas S."/>
            <person name="Hughes K."/>
            <person name="Justo A."/>
            <person name="Karasinski D."/>
            <person name="Kautmanova I."/>
            <person name="Kiss B."/>
            <person name="Kocsube S."/>
            <person name="Kotiranta H."/>
            <person name="LaButti K.M."/>
            <person name="Lechner B.E."/>
            <person name="Liimatainen K."/>
            <person name="Lipzen A."/>
            <person name="Lukacs Z."/>
            <person name="Mihaltcheva S."/>
            <person name="Morgado L.N."/>
            <person name="Niskanen T."/>
            <person name="Noordeloos M.E."/>
            <person name="Ohm R.A."/>
            <person name="Ortiz-Santana B."/>
            <person name="Ovrebo C."/>
            <person name="Racz N."/>
            <person name="Riley R."/>
            <person name="Savchenko A."/>
            <person name="Shiryaev A."/>
            <person name="Soop K."/>
            <person name="Spirin V."/>
            <person name="Szebenyi C."/>
            <person name="Tomsovsky M."/>
            <person name="Tulloss R.E."/>
            <person name="Uehling J."/>
            <person name="Grigoriev I.V."/>
            <person name="Vagvolgyi C."/>
            <person name="Papp T."/>
            <person name="Martin F.M."/>
            <person name="Miettinen O."/>
            <person name="Hibbett D.S."/>
            <person name="Nagy L.G."/>
        </authorList>
    </citation>
    <scope>NUCLEOTIDE SEQUENCE [LARGE SCALE GENOMIC DNA]</scope>
    <source>
        <strain evidence="10 11">FP101781</strain>
    </source>
</reference>
<dbReference type="InterPro" id="IPR004695">
    <property type="entry name" value="SLAC1/Mae1/Ssu1/TehA"/>
</dbReference>
<evidence type="ECO:0000256" key="4">
    <source>
        <dbReference type="ARBA" id="ARBA00022475"/>
    </source>
</evidence>
<dbReference type="GO" id="GO:0005886">
    <property type="term" value="C:plasma membrane"/>
    <property type="evidence" value="ECO:0007669"/>
    <property type="project" value="UniProtKB-SubCell"/>
</dbReference>
<proteinExistence type="inferred from homology"/>
<evidence type="ECO:0000313" key="11">
    <source>
        <dbReference type="Proteomes" id="UP000298030"/>
    </source>
</evidence>
<dbReference type="AlphaFoldDB" id="A0A4Y7TJG4"/>
<dbReference type="Gene3D" id="1.50.10.150">
    <property type="entry name" value="Voltage-dependent anion channel"/>
    <property type="match status" value="1"/>
</dbReference>
<accession>A0A4Y7TJG4</accession>
<dbReference type="Proteomes" id="UP000298030">
    <property type="component" value="Unassembled WGS sequence"/>
</dbReference>
<dbReference type="OrthoDB" id="1099at2759"/>
<comment type="caution">
    <text evidence="10">The sequence shown here is derived from an EMBL/GenBank/DDBJ whole genome shotgun (WGS) entry which is preliminary data.</text>
</comment>
<organism evidence="10 11">
    <name type="scientific">Coprinellus micaceus</name>
    <name type="common">Glistening ink-cap mushroom</name>
    <name type="synonym">Coprinus micaceus</name>
    <dbReference type="NCBI Taxonomy" id="71717"/>
    <lineage>
        <taxon>Eukaryota</taxon>
        <taxon>Fungi</taxon>
        <taxon>Dikarya</taxon>
        <taxon>Basidiomycota</taxon>
        <taxon>Agaricomycotina</taxon>
        <taxon>Agaricomycetes</taxon>
        <taxon>Agaricomycetidae</taxon>
        <taxon>Agaricales</taxon>
        <taxon>Agaricineae</taxon>
        <taxon>Psathyrellaceae</taxon>
        <taxon>Coprinellus</taxon>
    </lineage>
</organism>
<dbReference type="GO" id="GO:0000319">
    <property type="term" value="F:sulfite transmembrane transporter activity"/>
    <property type="evidence" value="ECO:0007669"/>
    <property type="project" value="TreeGrafter"/>
</dbReference>
<dbReference type="PANTHER" id="PTHR31686:SF1">
    <property type="entry name" value="SULFITE EFFLUX PUMP SSU1"/>
    <property type="match status" value="1"/>
</dbReference>
<keyword evidence="7 9" id="KW-0472">Membrane</keyword>
<evidence type="ECO:0000256" key="8">
    <source>
        <dbReference type="SAM" id="MobiDB-lite"/>
    </source>
</evidence>
<dbReference type="Pfam" id="PF03595">
    <property type="entry name" value="SLAC1"/>
    <property type="match status" value="1"/>
</dbReference>